<evidence type="ECO:0000256" key="1">
    <source>
        <dbReference type="SAM" id="Phobius"/>
    </source>
</evidence>
<keyword evidence="1" id="KW-0472">Membrane</keyword>
<reference evidence="4" key="1">
    <citation type="journal article" date="2019" name="Int. J. Syst. Evol. Microbiol.">
        <title>The Global Catalogue of Microorganisms (GCM) 10K type strain sequencing project: providing services to taxonomists for standard genome sequencing and annotation.</title>
        <authorList>
            <consortium name="The Broad Institute Genomics Platform"/>
            <consortium name="The Broad Institute Genome Sequencing Center for Infectious Disease"/>
            <person name="Wu L."/>
            <person name="Ma J."/>
        </authorList>
    </citation>
    <scope>NUCLEOTIDE SEQUENCE [LARGE SCALE GENOMIC DNA]</scope>
    <source>
        <strain evidence="4">IBRC-M 10813</strain>
    </source>
</reference>
<comment type="caution">
    <text evidence="3">The sequence shown here is derived from an EMBL/GenBank/DDBJ whole genome shotgun (WGS) entry which is preliminary data.</text>
</comment>
<dbReference type="Proteomes" id="UP001595843">
    <property type="component" value="Unassembled WGS sequence"/>
</dbReference>
<name>A0ABV8JKJ2_9BACL</name>
<dbReference type="PANTHER" id="PTHR37938:SF1">
    <property type="entry name" value="BLL0215 PROTEIN"/>
    <property type="match status" value="1"/>
</dbReference>
<keyword evidence="1" id="KW-1133">Transmembrane helix</keyword>
<gene>
    <name evidence="3" type="ORF">ACFOUO_06705</name>
</gene>
<accession>A0ABV8JKJ2</accession>
<evidence type="ECO:0000313" key="3">
    <source>
        <dbReference type="EMBL" id="MFC4076499.1"/>
    </source>
</evidence>
<keyword evidence="4" id="KW-1185">Reference proteome</keyword>
<dbReference type="Pfam" id="PF03703">
    <property type="entry name" value="bPH_2"/>
    <property type="match status" value="1"/>
</dbReference>
<proteinExistence type="predicted"/>
<protein>
    <submittedName>
        <fullName evidence="3">PH domain-containing protein</fullName>
    </submittedName>
</protein>
<dbReference type="EMBL" id="JBHSAP010000009">
    <property type="protein sequence ID" value="MFC4076499.1"/>
    <property type="molecule type" value="Genomic_DNA"/>
</dbReference>
<feature type="domain" description="YdbS-like PH" evidence="2">
    <location>
        <begin position="45"/>
        <end position="118"/>
    </location>
</feature>
<dbReference type="PANTHER" id="PTHR37938">
    <property type="entry name" value="BLL0215 PROTEIN"/>
    <property type="match status" value="1"/>
</dbReference>
<evidence type="ECO:0000313" key="4">
    <source>
        <dbReference type="Proteomes" id="UP001595843"/>
    </source>
</evidence>
<dbReference type="InterPro" id="IPR005182">
    <property type="entry name" value="YdbS-like_PH"/>
</dbReference>
<keyword evidence="1" id="KW-0812">Transmembrane</keyword>
<sequence>MQEETVWEGTSSHVVRLGTYLLCLLFCWLVIPIFIAIWKAIELKSTRYRLTTERIRVTTGILSKQTEEVELYRVRDISLEQPFRYRVFGKGNLVLTTSDESAPTLSLEAIPRPGELLDVVRKHVEHCRDRKRVREIDIDMS</sequence>
<evidence type="ECO:0000259" key="2">
    <source>
        <dbReference type="Pfam" id="PF03703"/>
    </source>
</evidence>
<organism evidence="3 4">
    <name type="scientific">Salinithrix halophila</name>
    <dbReference type="NCBI Taxonomy" id="1485204"/>
    <lineage>
        <taxon>Bacteria</taxon>
        <taxon>Bacillati</taxon>
        <taxon>Bacillota</taxon>
        <taxon>Bacilli</taxon>
        <taxon>Bacillales</taxon>
        <taxon>Thermoactinomycetaceae</taxon>
        <taxon>Salinithrix</taxon>
    </lineage>
</organism>
<dbReference type="RefSeq" id="WP_380703499.1">
    <property type="nucleotide sequence ID" value="NZ_JBHSAP010000009.1"/>
</dbReference>
<feature type="transmembrane region" description="Helical" evidence="1">
    <location>
        <begin position="17"/>
        <end position="41"/>
    </location>
</feature>